<dbReference type="SUPFAM" id="SSF55073">
    <property type="entry name" value="Nucleotide cyclase"/>
    <property type="match status" value="1"/>
</dbReference>
<feature type="transmembrane region" description="Helical" evidence="1">
    <location>
        <begin position="132"/>
        <end position="150"/>
    </location>
</feature>
<dbReference type="InterPro" id="IPR011623">
    <property type="entry name" value="7TMR_DISM_rcpt_extracell_dom1"/>
</dbReference>
<keyword evidence="1" id="KW-0812">Transmembrane</keyword>
<feature type="signal peptide" evidence="2">
    <location>
        <begin position="1"/>
        <end position="23"/>
    </location>
</feature>
<keyword evidence="2" id="KW-0732">Signal</keyword>
<protein>
    <recommendedName>
        <fullName evidence="7">Diguanylate cyclase/phosphodiesterase</fullName>
    </recommendedName>
</protein>
<feature type="transmembrane region" description="Helical" evidence="1">
    <location>
        <begin position="162"/>
        <end position="185"/>
    </location>
</feature>
<evidence type="ECO:0000313" key="6">
    <source>
        <dbReference type="Proteomes" id="UP000244441"/>
    </source>
</evidence>
<evidence type="ECO:0000259" key="3">
    <source>
        <dbReference type="PROSITE" id="PS50883"/>
    </source>
</evidence>
<dbReference type="NCBIfam" id="TIGR00254">
    <property type="entry name" value="GGDEF"/>
    <property type="match status" value="1"/>
</dbReference>
<feature type="domain" description="EAL" evidence="3">
    <location>
        <begin position="543"/>
        <end position="796"/>
    </location>
</feature>
<dbReference type="PROSITE" id="PS50883">
    <property type="entry name" value="EAL"/>
    <property type="match status" value="1"/>
</dbReference>
<sequence>MSCSRFYDLCLRFFLLLVGVSFSANTLANLSVKTDIESWQTIENGIRFAPNVSQNVQVSPQPEQQFLYVSSPKIQINVPQHVTPLKGALGQVYKLTPETTATLQLTSRLPVFSQIYLLSAEQLVSLQQHQTWVWGIIVTILVVLATYALISGSWWQQTMQYWFTALSVTALLFISLHSGLLNTWFGLPQGVASSSLYSLSIVLMMLCFVGLSKTVLVFKQNIQRYRRFFNILIVVLAAIAICTILLPTLYAYYLSFAACLVSSLICSYFSYLSSPLKQGKNSQRGYLSSWLLFSFAIGFMLMISILPVNWSVNFLLPAAITLHIFSMALSLAERHVGQLRSTVLHAQNRRVKDASLQYAALHDKLTGLPSQLALEKHFQQLTQANKNHEIALVVIRINNFAQLNHTLGFSTGDMVLLQMARRLNRLLLERQEVICIEQNQAQEKLALAALNGVRFAFLLDVSKQSHLLENLSLQLRQQLPEPISMDGIIVENDISLGAAYYPNDGKDLTALLNSAQTALDYGSQTNQLLTEFSPEQEPITPEQKQLALELKQAINDDQLKLMVHPIVEINYRKVVAGEVLIRWRHPQRGLISPQDFIHVAEKTGVIYGLTRWVLSAAIQELAKWQQANIQCQISVNISNRDLLQHELIDFIAGQLNKANVAANKLILEIREGAITADPQQAHDAIIRLDKLGVHTVIDDFGTGLSALGLIRELPLKGLKVDRSFVKSLTEGDTAKTIVNTVVDVGRNLGLDVVAEGVEDEEVEDKLRRMGCNLSQGFLYSQPFDLAGFVSWTQQWQQKQKQKQQQTIEFKPYNPL</sequence>
<dbReference type="SUPFAM" id="SSF141868">
    <property type="entry name" value="EAL domain-like"/>
    <property type="match status" value="1"/>
</dbReference>
<dbReference type="InterPro" id="IPR035919">
    <property type="entry name" value="EAL_sf"/>
</dbReference>
<dbReference type="PROSITE" id="PS50887">
    <property type="entry name" value="GGDEF"/>
    <property type="match status" value="1"/>
</dbReference>
<dbReference type="PANTHER" id="PTHR33121:SF79">
    <property type="entry name" value="CYCLIC DI-GMP PHOSPHODIESTERASE PDED-RELATED"/>
    <property type="match status" value="1"/>
</dbReference>
<dbReference type="InterPro" id="IPR000160">
    <property type="entry name" value="GGDEF_dom"/>
</dbReference>
<keyword evidence="6" id="KW-1185">Reference proteome</keyword>
<feature type="transmembrane region" description="Helical" evidence="1">
    <location>
        <begin position="252"/>
        <end position="273"/>
    </location>
</feature>
<reference evidence="5 6" key="1">
    <citation type="submission" date="2018-01" db="EMBL/GenBank/DDBJ databases">
        <title>Genome sequence of a Cantenovulum-like bacteria.</title>
        <authorList>
            <person name="Tan W.R."/>
            <person name="Lau N.-S."/>
            <person name="Go F."/>
            <person name="Amirul A.-A.A."/>
        </authorList>
    </citation>
    <scope>NUCLEOTIDE SEQUENCE [LARGE SCALE GENOMIC DNA]</scope>
    <source>
        <strain evidence="5 6">CCB-QB4</strain>
    </source>
</reference>
<dbReference type="Pfam" id="PF07695">
    <property type="entry name" value="7TMR-DISM_7TM"/>
    <property type="match status" value="1"/>
</dbReference>
<dbReference type="SMART" id="SM00267">
    <property type="entry name" value="GGDEF"/>
    <property type="match status" value="1"/>
</dbReference>
<dbReference type="Pfam" id="PF00990">
    <property type="entry name" value="GGDEF"/>
    <property type="match status" value="1"/>
</dbReference>
<dbReference type="CDD" id="cd01948">
    <property type="entry name" value="EAL"/>
    <property type="match status" value="1"/>
</dbReference>
<dbReference type="Gene3D" id="3.20.20.450">
    <property type="entry name" value="EAL domain"/>
    <property type="match status" value="1"/>
</dbReference>
<name>A0A2S0VQV1_9ALTE</name>
<keyword evidence="1" id="KW-1133">Transmembrane helix</keyword>
<proteinExistence type="predicted"/>
<dbReference type="AlphaFoldDB" id="A0A2S0VQV1"/>
<dbReference type="Proteomes" id="UP000244441">
    <property type="component" value="Chromosome"/>
</dbReference>
<keyword evidence="1" id="KW-0472">Membrane</keyword>
<evidence type="ECO:0008006" key="7">
    <source>
        <dbReference type="Google" id="ProtNLM"/>
    </source>
</evidence>
<feature type="chain" id="PRO_5015435435" description="Diguanylate cyclase/phosphodiesterase" evidence="2">
    <location>
        <begin position="24"/>
        <end position="815"/>
    </location>
</feature>
<dbReference type="InterPro" id="IPR043128">
    <property type="entry name" value="Rev_trsase/Diguanyl_cyclase"/>
</dbReference>
<dbReference type="InterPro" id="IPR050706">
    <property type="entry name" value="Cyclic-di-GMP_PDE-like"/>
</dbReference>
<dbReference type="PANTHER" id="PTHR33121">
    <property type="entry name" value="CYCLIC DI-GMP PHOSPHODIESTERASE PDEF"/>
    <property type="match status" value="1"/>
</dbReference>
<dbReference type="RefSeq" id="WP_108602625.1">
    <property type="nucleotide sequence ID" value="NZ_CP026604.1"/>
</dbReference>
<gene>
    <name evidence="5" type="ORF">C2869_09020</name>
</gene>
<organism evidence="5 6">
    <name type="scientific">Saccharobesus litoralis</name>
    <dbReference type="NCBI Taxonomy" id="2172099"/>
    <lineage>
        <taxon>Bacteria</taxon>
        <taxon>Pseudomonadati</taxon>
        <taxon>Pseudomonadota</taxon>
        <taxon>Gammaproteobacteria</taxon>
        <taxon>Alteromonadales</taxon>
        <taxon>Alteromonadaceae</taxon>
        <taxon>Saccharobesus</taxon>
    </lineage>
</organism>
<feature type="transmembrane region" description="Helical" evidence="1">
    <location>
        <begin position="197"/>
        <end position="216"/>
    </location>
</feature>
<dbReference type="OrthoDB" id="6286573at2"/>
<dbReference type="Pfam" id="PF00563">
    <property type="entry name" value="EAL"/>
    <property type="match status" value="1"/>
</dbReference>
<dbReference type="KEGG" id="cate:C2869_09020"/>
<dbReference type="InterPro" id="IPR029787">
    <property type="entry name" value="Nucleotide_cyclase"/>
</dbReference>
<dbReference type="EMBL" id="CP026604">
    <property type="protein sequence ID" value="AWB66562.1"/>
    <property type="molecule type" value="Genomic_DNA"/>
</dbReference>
<dbReference type="GO" id="GO:0071111">
    <property type="term" value="F:cyclic-guanylate-specific phosphodiesterase activity"/>
    <property type="evidence" value="ECO:0007669"/>
    <property type="project" value="InterPro"/>
</dbReference>
<dbReference type="SMART" id="SM00052">
    <property type="entry name" value="EAL"/>
    <property type="match status" value="1"/>
</dbReference>
<dbReference type="Gene3D" id="3.30.70.270">
    <property type="match status" value="1"/>
</dbReference>
<feature type="transmembrane region" description="Helical" evidence="1">
    <location>
        <begin position="285"/>
        <end position="308"/>
    </location>
</feature>
<feature type="domain" description="GGDEF" evidence="4">
    <location>
        <begin position="388"/>
        <end position="531"/>
    </location>
</feature>
<accession>A0A2S0VQV1</accession>
<feature type="transmembrane region" description="Helical" evidence="1">
    <location>
        <begin position="228"/>
        <end position="246"/>
    </location>
</feature>
<evidence type="ECO:0000256" key="2">
    <source>
        <dbReference type="SAM" id="SignalP"/>
    </source>
</evidence>
<evidence type="ECO:0000259" key="4">
    <source>
        <dbReference type="PROSITE" id="PS50887"/>
    </source>
</evidence>
<dbReference type="InterPro" id="IPR001633">
    <property type="entry name" value="EAL_dom"/>
</dbReference>
<dbReference type="CDD" id="cd01949">
    <property type="entry name" value="GGDEF"/>
    <property type="match status" value="1"/>
</dbReference>
<evidence type="ECO:0000256" key="1">
    <source>
        <dbReference type="SAM" id="Phobius"/>
    </source>
</evidence>
<evidence type="ECO:0000313" key="5">
    <source>
        <dbReference type="EMBL" id="AWB66562.1"/>
    </source>
</evidence>